<dbReference type="RefSeq" id="WP_046522251.1">
    <property type="nucleotide sequence ID" value="NZ_LAYY01000002.1"/>
</dbReference>
<keyword evidence="2" id="KW-1185">Reference proteome</keyword>
<dbReference type="OrthoDB" id="1646085at2"/>
<dbReference type="Proteomes" id="UP000034166">
    <property type="component" value="Unassembled WGS sequence"/>
</dbReference>
<evidence type="ECO:0008006" key="3">
    <source>
        <dbReference type="Google" id="ProtNLM"/>
    </source>
</evidence>
<dbReference type="InterPro" id="IPR025613">
    <property type="entry name" value="YlbE"/>
</dbReference>
<dbReference type="EMBL" id="LAYY01000002">
    <property type="protein sequence ID" value="KKK39679.1"/>
    <property type="molecule type" value="Genomic_DNA"/>
</dbReference>
<proteinExistence type="predicted"/>
<reference evidence="1 2" key="1">
    <citation type="submission" date="2015-04" db="EMBL/GenBank/DDBJ databases">
        <title>Taxonomic description and genome sequence of Bacillus campisalis sp. nov., a novel member of the genus Bacillus isolated from solar saltern.</title>
        <authorList>
            <person name="Mathan Kumar R."/>
            <person name="Kaur G."/>
            <person name="Kumar A."/>
            <person name="Singh N.K."/>
            <person name="Kaur N."/>
            <person name="Kumar N."/>
            <person name="Mayilraj S."/>
        </authorList>
    </citation>
    <scope>NUCLEOTIDE SEQUENCE [LARGE SCALE GENOMIC DNA]</scope>
    <source>
        <strain evidence="1 2">SA2-6</strain>
    </source>
</reference>
<gene>
    <name evidence="1" type="ORF">WQ57_03035</name>
</gene>
<comment type="caution">
    <text evidence="1">The sequence shown here is derived from an EMBL/GenBank/DDBJ whole genome shotgun (WGS) entry which is preliminary data.</text>
</comment>
<accession>A0A0M2SYN7</accession>
<dbReference type="AlphaFoldDB" id="A0A0M2SYN7"/>
<evidence type="ECO:0000313" key="1">
    <source>
        <dbReference type="EMBL" id="KKK39679.1"/>
    </source>
</evidence>
<protein>
    <recommendedName>
        <fullName evidence="3">YlbE-like protein</fullName>
    </recommendedName>
</protein>
<name>A0A0M2SYN7_9BACI</name>
<evidence type="ECO:0000313" key="2">
    <source>
        <dbReference type="Proteomes" id="UP000034166"/>
    </source>
</evidence>
<dbReference type="Pfam" id="PF14003">
    <property type="entry name" value="YlbE"/>
    <property type="match status" value="1"/>
</dbReference>
<organism evidence="1 2">
    <name type="scientific">Mesobacillus campisalis</name>
    <dbReference type="NCBI Taxonomy" id="1408103"/>
    <lineage>
        <taxon>Bacteria</taxon>
        <taxon>Bacillati</taxon>
        <taxon>Bacillota</taxon>
        <taxon>Bacilli</taxon>
        <taxon>Bacillales</taxon>
        <taxon>Bacillaceae</taxon>
        <taxon>Mesobacillus</taxon>
    </lineage>
</organism>
<sequence length="79" mass="9671">MRKDVLERIQQRKDLQEFIRIQPHWYRKLSRDPRELEAMEIAALHFYERTIPHQVQKFTNGVQMASMMMQMFTNMNSQS</sequence>
<dbReference type="PATRIC" id="fig|1408103.3.peg.686"/>